<proteinExistence type="predicted"/>
<dbReference type="Proteomes" id="UP000827976">
    <property type="component" value="Chromosome 14"/>
</dbReference>
<sequence>MAQNTIRRALGAVKDQTSISLAKVGNSASLSDLDVAIVKATRHDDYPAEERYIREILSLTSYSRAFISSCVSTLSRRLSKTRSWTVALKTLILIHRVLIEGDPAYEQEIFFSTRRGTRMLNLSDFRDQSRADGWDFSAFVRAYARYLDERLEYRMHGRRQQRRRSRDVSLSEDEDAVALTTAVAARATPAREMKTDRIFVKMQHLLQLLERFLACRPTGAARNNRIVAMALQPLIRESHQTYYEIHEIMNIFIDRFMEMEIADCVRVHAIFTRLSKQLLDLSSFYNWCKSSSVSRTYDFPFIHNIPSDKLELMAELIRHRTNLTTHQNVQEPDLQLEINYDINHNVPALPPPPDTDTHSNDEQHEKDDELAVIIEEEEQEDKDQEEEQEQDLLDLSDHGAPKSCEEHGNQLALALFNGNMEWQEFKCEDEGDDWETALVQSAGVLSSRMPKLGGNLDMLLLDGLYQQSDQQMMVNRLVVDGSASSVALPVAAPAMLALPAPPGAVGGGGDPFVASLAVPPPSYVQMSEMERKQMFMMEEQRAWEQYARDGMQGKLGFVKLQSNYSTPSQQQYRGGGGF</sequence>
<dbReference type="EMBL" id="CM037024">
    <property type="protein sequence ID" value="KAH7663751.1"/>
    <property type="molecule type" value="Genomic_DNA"/>
</dbReference>
<accession>A0ACB7USU7</accession>
<reference evidence="2" key="1">
    <citation type="journal article" date="2022" name="Nat. Commun.">
        <title>Chromosome evolution and the genetic basis of agronomically important traits in greater yam.</title>
        <authorList>
            <person name="Bredeson J.V."/>
            <person name="Lyons J.B."/>
            <person name="Oniyinde I.O."/>
            <person name="Okereke N.R."/>
            <person name="Kolade O."/>
            <person name="Nnabue I."/>
            <person name="Nwadili C.O."/>
            <person name="Hribova E."/>
            <person name="Parker M."/>
            <person name="Nwogha J."/>
            <person name="Shu S."/>
            <person name="Carlson J."/>
            <person name="Kariba R."/>
            <person name="Muthemba S."/>
            <person name="Knop K."/>
            <person name="Barton G.J."/>
            <person name="Sherwood A.V."/>
            <person name="Lopez-Montes A."/>
            <person name="Asiedu R."/>
            <person name="Jamnadass R."/>
            <person name="Muchugi A."/>
            <person name="Goodstein D."/>
            <person name="Egesi C.N."/>
            <person name="Featherston J."/>
            <person name="Asfaw A."/>
            <person name="Simpson G.G."/>
            <person name="Dolezel J."/>
            <person name="Hendre P.S."/>
            <person name="Van Deynze A."/>
            <person name="Kumar P.L."/>
            <person name="Obidiegwu J.E."/>
            <person name="Bhattacharjee R."/>
            <person name="Rokhsar D.S."/>
        </authorList>
    </citation>
    <scope>NUCLEOTIDE SEQUENCE [LARGE SCALE GENOMIC DNA]</scope>
    <source>
        <strain evidence="2">cv. TDa95/00328</strain>
    </source>
</reference>
<protein>
    <submittedName>
        <fullName evidence="1">ENTH/VHS domain-containing protein</fullName>
    </submittedName>
</protein>
<organism evidence="1 2">
    <name type="scientific">Dioscorea alata</name>
    <name type="common">Purple yam</name>
    <dbReference type="NCBI Taxonomy" id="55571"/>
    <lineage>
        <taxon>Eukaryota</taxon>
        <taxon>Viridiplantae</taxon>
        <taxon>Streptophyta</taxon>
        <taxon>Embryophyta</taxon>
        <taxon>Tracheophyta</taxon>
        <taxon>Spermatophyta</taxon>
        <taxon>Magnoliopsida</taxon>
        <taxon>Liliopsida</taxon>
        <taxon>Dioscoreales</taxon>
        <taxon>Dioscoreaceae</taxon>
        <taxon>Dioscorea</taxon>
    </lineage>
</organism>
<name>A0ACB7USU7_DIOAL</name>
<keyword evidence="2" id="KW-1185">Reference proteome</keyword>
<gene>
    <name evidence="1" type="ORF">IHE45_14G077100</name>
</gene>
<evidence type="ECO:0000313" key="1">
    <source>
        <dbReference type="EMBL" id="KAH7663751.1"/>
    </source>
</evidence>
<evidence type="ECO:0000313" key="2">
    <source>
        <dbReference type="Proteomes" id="UP000827976"/>
    </source>
</evidence>
<comment type="caution">
    <text evidence="1">The sequence shown here is derived from an EMBL/GenBank/DDBJ whole genome shotgun (WGS) entry which is preliminary data.</text>
</comment>